<dbReference type="Proteomes" id="UP000794436">
    <property type="component" value="Unassembled WGS sequence"/>
</dbReference>
<evidence type="ECO:0000313" key="3">
    <source>
        <dbReference type="EMBL" id="TMW60050.1"/>
    </source>
</evidence>
<evidence type="ECO:0000256" key="2">
    <source>
        <dbReference type="SAM" id="MobiDB-lite"/>
    </source>
</evidence>
<dbReference type="EMBL" id="SPLM01000108">
    <property type="protein sequence ID" value="TMW60050.1"/>
    <property type="molecule type" value="Genomic_DNA"/>
</dbReference>
<sequence>MGVIPQQPNEETFLRRPRHPLPKRIANKPLQDPAEIAATNQWGDLDAELQATVVPGSTSQVAVLNRELKALEVRYFRTRLQLEKITEKNDQLRQEMSKCKSQSVKTERDNAKLRHLIDRIQGEKKNLEQQAISNRDYAKKIEQRFFMGTKGQSLVQCNLELSARIKSLEQSLAERESILSSQSAELREAQDKSAILRRALETRFDELQLNGSLHNGILFELTRLQDQNASMALQLGEERKMSKTLEIKLEHARGRHTELEEALVVRETWFASLEKERAVLAEQVAACHNDKQTFAFEKATLLKFIQEQAEAKLQLEAQLKQVRDAKLADIDAFHAKLQLVLDEKQAVQETLNTSHLECEKSRMESLALSKSLKAEQERTDELRNRQHELLLEIQRQQDELKQKEDDFAAAKEVCREVQAMIDAKEAEERNLRDKVTQLETTIHDQHQEINRREQEELALRAAMENALRDLETLSKQRNEATRAMNEAVTISASSLEEQQTLENKVQTQQKQLEQLKHSKNLLQNAMLEQLSALRKQLQTERMQRIEAEAKLKQLGNISVSSGSSPLPSVSPMFQSPGSTGLTQELSMNDEMQPLPPPEISLPSPLPPELSLFQSNRSSASYSLPSAVSSRIEIESPPAHGTYSQDIHSTPERTTTRLSSPCENISLLELAEDMYEANTLK</sequence>
<comment type="caution">
    <text evidence="3">The sequence shown here is derived from an EMBL/GenBank/DDBJ whole genome shotgun (WGS) entry which is preliminary data.</text>
</comment>
<gene>
    <name evidence="3" type="ORF">Poli38472_000092</name>
</gene>
<dbReference type="AlphaFoldDB" id="A0A8K1CC20"/>
<evidence type="ECO:0000256" key="1">
    <source>
        <dbReference type="SAM" id="Coils"/>
    </source>
</evidence>
<feature type="coiled-coil region" evidence="1">
    <location>
        <begin position="372"/>
        <end position="550"/>
    </location>
</feature>
<keyword evidence="1" id="KW-0175">Coiled coil</keyword>
<accession>A0A8K1CC20</accession>
<reference evidence="3" key="1">
    <citation type="submission" date="2019-03" db="EMBL/GenBank/DDBJ databases">
        <title>Long read genome sequence of the mycoparasitic Pythium oligandrum ATCC 38472 isolated from sugarbeet rhizosphere.</title>
        <authorList>
            <person name="Gaulin E."/>
        </authorList>
    </citation>
    <scope>NUCLEOTIDE SEQUENCE</scope>
    <source>
        <strain evidence="3">ATCC 38472_TT</strain>
    </source>
</reference>
<dbReference type="OrthoDB" id="166773at2759"/>
<feature type="compositionally biased region" description="Polar residues" evidence="2">
    <location>
        <begin position="572"/>
        <end position="583"/>
    </location>
</feature>
<keyword evidence="4" id="KW-1185">Reference proteome</keyword>
<feature type="region of interest" description="Disordered" evidence="2">
    <location>
        <begin position="636"/>
        <end position="659"/>
    </location>
</feature>
<proteinExistence type="predicted"/>
<feature type="coiled-coil region" evidence="1">
    <location>
        <begin position="75"/>
        <end position="130"/>
    </location>
</feature>
<organism evidence="3 4">
    <name type="scientific">Pythium oligandrum</name>
    <name type="common">Mycoparasitic fungus</name>
    <dbReference type="NCBI Taxonomy" id="41045"/>
    <lineage>
        <taxon>Eukaryota</taxon>
        <taxon>Sar</taxon>
        <taxon>Stramenopiles</taxon>
        <taxon>Oomycota</taxon>
        <taxon>Peronosporomycetes</taxon>
        <taxon>Pythiales</taxon>
        <taxon>Pythiaceae</taxon>
        <taxon>Pythium</taxon>
    </lineage>
</organism>
<feature type="region of interest" description="Disordered" evidence="2">
    <location>
        <begin position="558"/>
        <end position="583"/>
    </location>
</feature>
<evidence type="ECO:0000313" key="4">
    <source>
        <dbReference type="Proteomes" id="UP000794436"/>
    </source>
</evidence>
<protein>
    <submittedName>
        <fullName evidence="3">Uncharacterized protein</fullName>
    </submittedName>
</protein>
<feature type="compositionally biased region" description="Low complexity" evidence="2">
    <location>
        <begin position="558"/>
        <end position="571"/>
    </location>
</feature>
<name>A0A8K1CC20_PYTOL</name>